<feature type="compositionally biased region" description="Gly residues" evidence="1">
    <location>
        <begin position="93"/>
        <end position="125"/>
    </location>
</feature>
<accession>A0ABP4T5K7</accession>
<keyword evidence="2" id="KW-0812">Transmembrane</keyword>
<comment type="caution">
    <text evidence="3">The sequence shown here is derived from an EMBL/GenBank/DDBJ whole genome shotgun (WGS) entry which is preliminary data.</text>
</comment>
<feature type="compositionally biased region" description="Pro residues" evidence="1">
    <location>
        <begin position="19"/>
        <end position="31"/>
    </location>
</feature>
<dbReference type="EMBL" id="BAAANY010000010">
    <property type="protein sequence ID" value="GAA1682748.1"/>
    <property type="molecule type" value="Genomic_DNA"/>
</dbReference>
<keyword evidence="2" id="KW-0472">Membrane</keyword>
<evidence type="ECO:0000256" key="1">
    <source>
        <dbReference type="SAM" id="MobiDB-lite"/>
    </source>
</evidence>
<dbReference type="Proteomes" id="UP001500618">
    <property type="component" value="Unassembled WGS sequence"/>
</dbReference>
<evidence type="ECO:0008006" key="5">
    <source>
        <dbReference type="Google" id="ProtNLM"/>
    </source>
</evidence>
<protein>
    <recommendedName>
        <fullName evidence="5">DUF5666 domain-containing protein</fullName>
    </recommendedName>
</protein>
<evidence type="ECO:0000313" key="4">
    <source>
        <dbReference type="Proteomes" id="UP001500618"/>
    </source>
</evidence>
<name>A0ABP4T5K7_9ACTN</name>
<gene>
    <name evidence="3" type="ORF">GCM10009765_34900</name>
</gene>
<feature type="region of interest" description="Disordered" evidence="1">
    <location>
        <begin position="84"/>
        <end position="125"/>
    </location>
</feature>
<feature type="compositionally biased region" description="Pro residues" evidence="1">
    <location>
        <begin position="1"/>
        <end position="12"/>
    </location>
</feature>
<evidence type="ECO:0000256" key="2">
    <source>
        <dbReference type="SAM" id="Phobius"/>
    </source>
</evidence>
<reference evidence="4" key="1">
    <citation type="journal article" date="2019" name="Int. J. Syst. Evol. Microbiol.">
        <title>The Global Catalogue of Microorganisms (GCM) 10K type strain sequencing project: providing services to taxonomists for standard genome sequencing and annotation.</title>
        <authorList>
            <consortium name="The Broad Institute Genomics Platform"/>
            <consortium name="The Broad Institute Genome Sequencing Center for Infectious Disease"/>
            <person name="Wu L."/>
            <person name="Ma J."/>
        </authorList>
    </citation>
    <scope>NUCLEOTIDE SEQUENCE [LARGE SCALE GENOMIC DNA]</scope>
    <source>
        <strain evidence="4">JCM 14718</strain>
    </source>
</reference>
<sequence>MSQPPVNPPTPTGPLGGQPVPPPPAAAPQPGPYAVAPAQPGIVGSTVGGPKPAGGARKPLIITAAVVLAVVLFGGGFASGRFTAPTGLQRGQFRGGEGFPNGGGTRGGGGAGGGQGAGQGGGGQGFGGGRNVALTGTVTSVSGNTVVITTRAGNVTVTLAAGGKVYTSTPGAITNLKPGDNISVASQPGSTGTSRTASQITVLPAPNGN</sequence>
<proteinExistence type="predicted"/>
<organism evidence="3 4">
    <name type="scientific">Fodinicola feengrottensis</name>
    <dbReference type="NCBI Taxonomy" id="435914"/>
    <lineage>
        <taxon>Bacteria</taxon>
        <taxon>Bacillati</taxon>
        <taxon>Actinomycetota</taxon>
        <taxon>Actinomycetes</taxon>
        <taxon>Mycobacteriales</taxon>
        <taxon>Fodinicola</taxon>
    </lineage>
</organism>
<dbReference type="RefSeq" id="WP_344311300.1">
    <property type="nucleotide sequence ID" value="NZ_BAAANY010000010.1"/>
</dbReference>
<evidence type="ECO:0000313" key="3">
    <source>
        <dbReference type="EMBL" id="GAA1682748.1"/>
    </source>
</evidence>
<feature type="region of interest" description="Disordered" evidence="1">
    <location>
        <begin position="1"/>
        <end position="37"/>
    </location>
</feature>
<keyword evidence="2" id="KW-1133">Transmembrane helix</keyword>
<feature type="transmembrane region" description="Helical" evidence="2">
    <location>
        <begin position="60"/>
        <end position="84"/>
    </location>
</feature>
<keyword evidence="4" id="KW-1185">Reference proteome</keyword>